<comment type="caution">
    <text evidence="1">The sequence shown here is derived from an EMBL/GenBank/DDBJ whole genome shotgun (WGS) entry which is preliminary data.</text>
</comment>
<dbReference type="Proteomes" id="UP000789759">
    <property type="component" value="Unassembled WGS sequence"/>
</dbReference>
<name>A0A9N9DCL2_9GLOM</name>
<dbReference type="EMBL" id="CAJVQA010005924">
    <property type="protein sequence ID" value="CAG8630547.1"/>
    <property type="molecule type" value="Genomic_DNA"/>
</dbReference>
<organism evidence="1 2">
    <name type="scientific">Cetraspora pellucida</name>
    <dbReference type="NCBI Taxonomy" id="1433469"/>
    <lineage>
        <taxon>Eukaryota</taxon>
        <taxon>Fungi</taxon>
        <taxon>Fungi incertae sedis</taxon>
        <taxon>Mucoromycota</taxon>
        <taxon>Glomeromycotina</taxon>
        <taxon>Glomeromycetes</taxon>
        <taxon>Diversisporales</taxon>
        <taxon>Gigasporaceae</taxon>
        <taxon>Cetraspora</taxon>
    </lineage>
</organism>
<gene>
    <name evidence="1" type="ORF">CPELLU_LOCUS8365</name>
</gene>
<evidence type="ECO:0000313" key="1">
    <source>
        <dbReference type="EMBL" id="CAG8630547.1"/>
    </source>
</evidence>
<protein>
    <submittedName>
        <fullName evidence="1">15855_t:CDS:1</fullName>
    </submittedName>
</protein>
<keyword evidence="2" id="KW-1185">Reference proteome</keyword>
<evidence type="ECO:0000313" key="2">
    <source>
        <dbReference type="Proteomes" id="UP000789759"/>
    </source>
</evidence>
<sequence length="99" mass="11472">MTGQFDPVGEISDEKEDKLSQVRFTLPQGLILDAASNKIEEQFREKGEEHKKGLETYTLWKVLSQKSWPTEKKKVKLAKWNEGQPIEKNRIEQINSGEK</sequence>
<accession>A0A9N9DCL2</accession>
<proteinExistence type="predicted"/>
<reference evidence="1" key="1">
    <citation type="submission" date="2021-06" db="EMBL/GenBank/DDBJ databases">
        <authorList>
            <person name="Kallberg Y."/>
            <person name="Tangrot J."/>
            <person name="Rosling A."/>
        </authorList>
    </citation>
    <scope>NUCLEOTIDE SEQUENCE</scope>
    <source>
        <strain evidence="1">FL966</strain>
    </source>
</reference>
<dbReference type="AlphaFoldDB" id="A0A9N9DCL2"/>